<feature type="domain" description="Ricin B lectin" evidence="2">
    <location>
        <begin position="42"/>
        <end position="160"/>
    </location>
</feature>
<dbReference type="Proteomes" id="UP000644693">
    <property type="component" value="Unassembled WGS sequence"/>
</dbReference>
<keyword evidence="4" id="KW-1185">Reference proteome</keyword>
<feature type="signal peptide" evidence="1">
    <location>
        <begin position="1"/>
        <end position="20"/>
    </location>
</feature>
<reference evidence="3" key="2">
    <citation type="submission" date="2020-09" db="EMBL/GenBank/DDBJ databases">
        <authorList>
            <person name="Sun Q."/>
            <person name="Kim S."/>
        </authorList>
    </citation>
    <scope>NUCLEOTIDE SEQUENCE</scope>
    <source>
        <strain evidence="3">KCTC 23430</strain>
    </source>
</reference>
<dbReference type="InterPro" id="IPR000772">
    <property type="entry name" value="Ricin_B_lectin"/>
</dbReference>
<dbReference type="Pfam" id="PF00652">
    <property type="entry name" value="Ricin_B_lectin"/>
    <property type="match status" value="1"/>
</dbReference>
<protein>
    <recommendedName>
        <fullName evidence="2">Ricin B lectin domain-containing protein</fullName>
    </recommendedName>
</protein>
<comment type="caution">
    <text evidence="3">The sequence shown here is derived from an EMBL/GenBank/DDBJ whole genome shotgun (WGS) entry which is preliminary data.</text>
</comment>
<dbReference type="AlphaFoldDB" id="A0A918XGI5"/>
<feature type="chain" id="PRO_5036903773" description="Ricin B lectin domain-containing protein" evidence="1">
    <location>
        <begin position="21"/>
        <end position="160"/>
    </location>
</feature>
<dbReference type="Gene3D" id="2.80.10.50">
    <property type="match status" value="1"/>
</dbReference>
<dbReference type="SMART" id="SM00458">
    <property type="entry name" value="RICIN"/>
    <property type="match status" value="1"/>
</dbReference>
<dbReference type="EMBL" id="BMYM01000001">
    <property type="protein sequence ID" value="GHD30901.1"/>
    <property type="molecule type" value="Genomic_DNA"/>
</dbReference>
<reference evidence="3" key="1">
    <citation type="journal article" date="2014" name="Int. J. Syst. Evol. Microbiol.">
        <title>Complete genome sequence of Corynebacterium casei LMG S-19264T (=DSM 44701T), isolated from a smear-ripened cheese.</title>
        <authorList>
            <consortium name="US DOE Joint Genome Institute (JGI-PGF)"/>
            <person name="Walter F."/>
            <person name="Albersmeier A."/>
            <person name="Kalinowski J."/>
            <person name="Ruckert C."/>
        </authorList>
    </citation>
    <scope>NUCLEOTIDE SEQUENCE</scope>
    <source>
        <strain evidence="3">KCTC 23430</strain>
    </source>
</reference>
<evidence type="ECO:0000256" key="1">
    <source>
        <dbReference type="SAM" id="SignalP"/>
    </source>
</evidence>
<accession>A0A918XGI5</accession>
<gene>
    <name evidence="3" type="ORF">GCM10007053_13180</name>
</gene>
<sequence>MKQTIVAAALFGVFATTAQAVDMNTDALKRMQQEGHKIADEAKTGKPIKANNGNCLATQGKPGTNGANLVTQKCNNKAKQHRWSFDGQGRLVNDGGLCVEVAGNKAGGAAKMSNCKGNAQQKWAMDGQKRLKGRNNLCLQVNGNKVITADCAGGGNQKWR</sequence>
<proteinExistence type="predicted"/>
<organism evidence="3 4">
    <name type="scientific">Parahalioglobus pacificus</name>
    <dbReference type="NCBI Taxonomy" id="930806"/>
    <lineage>
        <taxon>Bacteria</taxon>
        <taxon>Pseudomonadati</taxon>
        <taxon>Pseudomonadota</taxon>
        <taxon>Gammaproteobacteria</taxon>
        <taxon>Cellvibrionales</taxon>
        <taxon>Halieaceae</taxon>
        <taxon>Parahalioglobus</taxon>
    </lineage>
</organism>
<evidence type="ECO:0000313" key="3">
    <source>
        <dbReference type="EMBL" id="GHD30901.1"/>
    </source>
</evidence>
<evidence type="ECO:0000259" key="2">
    <source>
        <dbReference type="SMART" id="SM00458"/>
    </source>
</evidence>
<dbReference type="CDD" id="cd00161">
    <property type="entry name" value="beta-trefoil_Ricin-like"/>
    <property type="match status" value="1"/>
</dbReference>
<dbReference type="RefSeq" id="WP_189476450.1">
    <property type="nucleotide sequence ID" value="NZ_BMYM01000001.1"/>
</dbReference>
<evidence type="ECO:0000313" key="4">
    <source>
        <dbReference type="Proteomes" id="UP000644693"/>
    </source>
</evidence>
<keyword evidence="1" id="KW-0732">Signal</keyword>
<dbReference type="SUPFAM" id="SSF50370">
    <property type="entry name" value="Ricin B-like lectins"/>
    <property type="match status" value="1"/>
</dbReference>
<dbReference type="PROSITE" id="PS50231">
    <property type="entry name" value="RICIN_B_LECTIN"/>
    <property type="match status" value="1"/>
</dbReference>
<dbReference type="InterPro" id="IPR035992">
    <property type="entry name" value="Ricin_B-like_lectins"/>
</dbReference>
<name>A0A918XGI5_9GAMM</name>